<keyword evidence="2 5" id="KW-0732">Signal</keyword>
<keyword evidence="7" id="KW-1185">Reference proteome</keyword>
<dbReference type="PANTHER" id="PTHR22835:SF656">
    <property type="entry name" value="LANATOSIDE 15'-O-ACETYLESTERASE"/>
    <property type="match status" value="1"/>
</dbReference>
<dbReference type="Pfam" id="PF00657">
    <property type="entry name" value="Lipase_GDSL"/>
    <property type="match status" value="1"/>
</dbReference>
<dbReference type="AlphaFoldDB" id="A0AAF0TFH8"/>
<feature type="signal peptide" evidence="5">
    <location>
        <begin position="1"/>
        <end position="19"/>
    </location>
</feature>
<dbReference type="SUPFAM" id="SSF52266">
    <property type="entry name" value="SGNH hydrolase"/>
    <property type="match status" value="1"/>
</dbReference>
<evidence type="ECO:0000256" key="5">
    <source>
        <dbReference type="SAM" id="SignalP"/>
    </source>
</evidence>
<dbReference type="InterPro" id="IPR035669">
    <property type="entry name" value="SGNH_plant_lipase-like"/>
</dbReference>
<evidence type="ECO:0008006" key="8">
    <source>
        <dbReference type="Google" id="ProtNLM"/>
    </source>
</evidence>
<gene>
    <name evidence="6" type="ORF">MTR67_004915</name>
</gene>
<reference evidence="6" key="1">
    <citation type="submission" date="2023-08" db="EMBL/GenBank/DDBJ databases">
        <title>A de novo genome assembly of Solanum verrucosum Schlechtendal, a Mexican diploid species geographically isolated from the other diploid A-genome species in potato relatives.</title>
        <authorList>
            <person name="Hosaka K."/>
        </authorList>
    </citation>
    <scope>NUCLEOTIDE SEQUENCE</scope>
    <source>
        <tissue evidence="6">Young leaves</tissue>
    </source>
</reference>
<accession>A0AAF0TFH8</accession>
<keyword evidence="4" id="KW-0325">Glycoprotein</keyword>
<evidence type="ECO:0000256" key="2">
    <source>
        <dbReference type="ARBA" id="ARBA00022729"/>
    </source>
</evidence>
<keyword evidence="3" id="KW-0378">Hydrolase</keyword>
<dbReference type="Proteomes" id="UP001234989">
    <property type="component" value="Chromosome 1"/>
</dbReference>
<feature type="chain" id="PRO_5041917986" description="GDSL esterase/lipase" evidence="5">
    <location>
        <begin position="20"/>
        <end position="375"/>
    </location>
</feature>
<evidence type="ECO:0000256" key="4">
    <source>
        <dbReference type="ARBA" id="ARBA00023180"/>
    </source>
</evidence>
<comment type="similarity">
    <text evidence="1">Belongs to the 'GDSL' lipolytic enzyme family.</text>
</comment>
<dbReference type="Gene3D" id="3.40.50.1110">
    <property type="entry name" value="SGNH hydrolase"/>
    <property type="match status" value="1"/>
</dbReference>
<evidence type="ECO:0000256" key="3">
    <source>
        <dbReference type="ARBA" id="ARBA00022801"/>
    </source>
</evidence>
<dbReference type="GO" id="GO:0016788">
    <property type="term" value="F:hydrolase activity, acting on ester bonds"/>
    <property type="evidence" value="ECO:0007669"/>
    <property type="project" value="InterPro"/>
</dbReference>
<evidence type="ECO:0000313" key="6">
    <source>
        <dbReference type="EMBL" id="WMV11530.1"/>
    </source>
</evidence>
<dbReference type="PANTHER" id="PTHR22835">
    <property type="entry name" value="ZINC FINGER FYVE DOMAIN CONTAINING PROTEIN"/>
    <property type="match status" value="1"/>
</dbReference>
<dbReference type="CDD" id="cd01837">
    <property type="entry name" value="SGNH_plant_lipase_like"/>
    <property type="match status" value="1"/>
</dbReference>
<dbReference type="InterPro" id="IPR036514">
    <property type="entry name" value="SGNH_hydro_sf"/>
</dbReference>
<dbReference type="EMBL" id="CP133612">
    <property type="protein sequence ID" value="WMV11530.1"/>
    <property type="molecule type" value="Genomic_DNA"/>
</dbReference>
<evidence type="ECO:0000256" key="1">
    <source>
        <dbReference type="ARBA" id="ARBA00008668"/>
    </source>
</evidence>
<protein>
    <recommendedName>
        <fullName evidence="8">GDSL esterase/lipase</fullName>
    </recommendedName>
</protein>
<organism evidence="6 7">
    <name type="scientific">Solanum verrucosum</name>
    <dbReference type="NCBI Taxonomy" id="315347"/>
    <lineage>
        <taxon>Eukaryota</taxon>
        <taxon>Viridiplantae</taxon>
        <taxon>Streptophyta</taxon>
        <taxon>Embryophyta</taxon>
        <taxon>Tracheophyta</taxon>
        <taxon>Spermatophyta</taxon>
        <taxon>Magnoliopsida</taxon>
        <taxon>eudicotyledons</taxon>
        <taxon>Gunneridae</taxon>
        <taxon>Pentapetalae</taxon>
        <taxon>asterids</taxon>
        <taxon>lamiids</taxon>
        <taxon>Solanales</taxon>
        <taxon>Solanaceae</taxon>
        <taxon>Solanoideae</taxon>
        <taxon>Solaneae</taxon>
        <taxon>Solanum</taxon>
    </lineage>
</organism>
<name>A0AAF0TFH8_SOLVR</name>
<sequence>MTTLRAITLLLFMVAATECKQCAFKAIFNFGDSNTDTGGFWAAFPAQAPPHGMTYFNKPVGRATDGRVVVDFLAQALELPFLSPYLQSIGSDYKHGANFATLASTVRFPQTSLFVTGVSPFSLEIQLRQMKEFKVKVDELPRKGKSNLPSPNIFGKSLYTFYIGQNDFTGNLARLGISGVKEFLPQVVSQIASTIKEIYALGGRTFWVLNLAPIGCYPAFLVQLPHNISDIDQFGCLISYNNAVVDYNNMLKAALAKTRKDLADANVVYVDTHTVLLELFQHPTSHGLRYGTKACCGYGGGLYNYNQQVLCGNTKQVNGKTVTAKACKDPQNYVSWDGIHATDAANKLTAYAILNGSYFDPPFPVHKYCDIQPIG</sequence>
<proteinExistence type="inferred from homology"/>
<dbReference type="InterPro" id="IPR001087">
    <property type="entry name" value="GDSL"/>
</dbReference>
<evidence type="ECO:0000313" key="7">
    <source>
        <dbReference type="Proteomes" id="UP001234989"/>
    </source>
</evidence>